<accession>A0AA45W530</accession>
<dbReference type="CDD" id="cd04781">
    <property type="entry name" value="HTH_MerR-like_sg6"/>
    <property type="match status" value="1"/>
</dbReference>
<feature type="compositionally biased region" description="Basic and acidic residues" evidence="2">
    <location>
        <begin position="141"/>
        <end position="156"/>
    </location>
</feature>
<protein>
    <submittedName>
        <fullName evidence="5">Helix-turn-helix domain-containing protein</fullName>
    </submittedName>
    <submittedName>
        <fullName evidence="4">Transcriptional regulator, MerR family</fullName>
    </submittedName>
</protein>
<dbReference type="PANTHER" id="PTHR30204:SF97">
    <property type="entry name" value="MERR FAMILY REGULATORY PROTEIN"/>
    <property type="match status" value="1"/>
</dbReference>
<evidence type="ECO:0000313" key="7">
    <source>
        <dbReference type="Proteomes" id="UP001215549"/>
    </source>
</evidence>
<dbReference type="AlphaFoldDB" id="A0AA45W530"/>
<evidence type="ECO:0000313" key="6">
    <source>
        <dbReference type="Proteomes" id="UP000186216"/>
    </source>
</evidence>
<dbReference type="InterPro" id="IPR000551">
    <property type="entry name" value="MerR-type_HTH_dom"/>
</dbReference>
<proteinExistence type="predicted"/>
<gene>
    <name evidence="5" type="ORF">JHX88_14710</name>
    <name evidence="4" type="ORF">SAMN05421772_10861</name>
</gene>
<dbReference type="InterPro" id="IPR009061">
    <property type="entry name" value="DNA-bd_dom_put_sf"/>
</dbReference>
<reference evidence="5 7" key="2">
    <citation type="submission" date="2021-01" db="EMBL/GenBank/DDBJ databases">
        <title>Biogeographic distribution of Paracoccus.</title>
        <authorList>
            <person name="Hollensteiner J."/>
            <person name="Leineberger J."/>
            <person name="Brinkhoff T."/>
            <person name="Daniel R."/>
        </authorList>
    </citation>
    <scope>NUCLEOTIDE SEQUENCE [LARGE SCALE GENOMIC DNA]</scope>
    <source>
        <strain evidence="5 7">DSM 18447</strain>
    </source>
</reference>
<dbReference type="Pfam" id="PF13411">
    <property type="entry name" value="MerR_1"/>
    <property type="match status" value="1"/>
</dbReference>
<dbReference type="PANTHER" id="PTHR30204">
    <property type="entry name" value="REDOX-CYCLING DRUG-SENSING TRANSCRIPTIONAL ACTIVATOR SOXR"/>
    <property type="match status" value="1"/>
</dbReference>
<reference evidence="4 6" key="1">
    <citation type="submission" date="2017-01" db="EMBL/GenBank/DDBJ databases">
        <authorList>
            <person name="Varghese N."/>
            <person name="Submissions S."/>
        </authorList>
    </citation>
    <scope>NUCLEOTIDE SEQUENCE [LARGE SCALE GENOMIC DNA]</scope>
    <source>
        <strain evidence="4 6">DSM 18447</strain>
    </source>
</reference>
<keyword evidence="1" id="KW-0238">DNA-binding</keyword>
<dbReference type="PROSITE" id="PS50937">
    <property type="entry name" value="HTH_MERR_2"/>
    <property type="match status" value="1"/>
</dbReference>
<dbReference type="SMART" id="SM00422">
    <property type="entry name" value="HTH_MERR"/>
    <property type="match status" value="1"/>
</dbReference>
<dbReference type="EMBL" id="FTOU01000008">
    <property type="protein sequence ID" value="SIS90473.1"/>
    <property type="molecule type" value="Genomic_DNA"/>
</dbReference>
<dbReference type="GO" id="GO:0003700">
    <property type="term" value="F:DNA-binding transcription factor activity"/>
    <property type="evidence" value="ECO:0007669"/>
    <property type="project" value="InterPro"/>
</dbReference>
<dbReference type="InterPro" id="IPR047057">
    <property type="entry name" value="MerR_fam"/>
</dbReference>
<dbReference type="RefSeq" id="WP_076526430.1">
    <property type="nucleotide sequence ID" value="NZ_CP067140.1"/>
</dbReference>
<organism evidence="4 6">
    <name type="scientific">Paracoccus saliphilus</name>
    <dbReference type="NCBI Taxonomy" id="405559"/>
    <lineage>
        <taxon>Bacteria</taxon>
        <taxon>Pseudomonadati</taxon>
        <taxon>Pseudomonadota</taxon>
        <taxon>Alphaproteobacteria</taxon>
        <taxon>Rhodobacterales</taxon>
        <taxon>Paracoccaceae</taxon>
        <taxon>Paracoccus</taxon>
    </lineage>
</organism>
<evidence type="ECO:0000313" key="4">
    <source>
        <dbReference type="EMBL" id="SIS90473.1"/>
    </source>
</evidence>
<dbReference type="GO" id="GO:0003677">
    <property type="term" value="F:DNA binding"/>
    <property type="evidence" value="ECO:0007669"/>
    <property type="project" value="UniProtKB-KW"/>
</dbReference>
<sequence length="156" mass="17325">MKLLDISDVVEASGTPASTLRYYESLRLIAPAGRHGLRRQYEPEVLQRLALIGMGRSAGLSLGEISELFGRNATPEIPREDLHQRANALDSKAREMIALATMMRHVADCPAPSHMECPTFLKLLRIGSAHRSRARKRQARRSTDRKIKDAKAGEAP</sequence>
<dbReference type="SUPFAM" id="SSF46955">
    <property type="entry name" value="Putative DNA-binding domain"/>
    <property type="match status" value="1"/>
</dbReference>
<keyword evidence="7" id="KW-1185">Reference proteome</keyword>
<feature type="domain" description="HTH merR-type" evidence="3">
    <location>
        <begin position="3"/>
        <end position="71"/>
    </location>
</feature>
<evidence type="ECO:0000313" key="5">
    <source>
        <dbReference type="EMBL" id="WCR02146.1"/>
    </source>
</evidence>
<feature type="region of interest" description="Disordered" evidence="2">
    <location>
        <begin position="131"/>
        <end position="156"/>
    </location>
</feature>
<evidence type="ECO:0000259" key="3">
    <source>
        <dbReference type="PROSITE" id="PS50937"/>
    </source>
</evidence>
<dbReference type="Proteomes" id="UP000186216">
    <property type="component" value="Unassembled WGS sequence"/>
</dbReference>
<evidence type="ECO:0000256" key="1">
    <source>
        <dbReference type="ARBA" id="ARBA00023125"/>
    </source>
</evidence>
<dbReference type="Gene3D" id="1.10.1660.10">
    <property type="match status" value="1"/>
</dbReference>
<feature type="compositionally biased region" description="Basic residues" evidence="2">
    <location>
        <begin position="131"/>
        <end position="140"/>
    </location>
</feature>
<name>A0AA45W530_9RHOB</name>
<evidence type="ECO:0000256" key="2">
    <source>
        <dbReference type="SAM" id="MobiDB-lite"/>
    </source>
</evidence>
<dbReference type="Proteomes" id="UP001215549">
    <property type="component" value="Chromosome"/>
</dbReference>
<dbReference type="EMBL" id="CP067140">
    <property type="protein sequence ID" value="WCR02146.1"/>
    <property type="molecule type" value="Genomic_DNA"/>
</dbReference>